<feature type="region of interest" description="Disordered" evidence="1">
    <location>
        <begin position="158"/>
        <end position="183"/>
    </location>
</feature>
<comment type="caution">
    <text evidence="2">The sequence shown here is derived from an EMBL/GenBank/DDBJ whole genome shotgun (WGS) entry which is preliminary data.</text>
</comment>
<accession>A0A512AUL2</accession>
<proteinExistence type="predicted"/>
<sequence>MKLLKFMILFFLITLKSLTVLGQKTINIHFDEYGKVKKKSAFYLKKEKEYKFILRIDNPSEQHNNFNKYLQQKFNNTYKNLSDETNPLVALYAYLWGDDYEVIKSDMKEISDILSKSDAEATLTATPTDFKYLHSKFFLKNNLFGNIFTVKAEPGLSGVPIKPHPSRRKDESKSPRIKEEGDAEKVAEEVIKVNAKPEHTGVPVKPELTWGPKSSPYNKPMYLETPSFKINDEYELKLLSANLKEQFIQSFYSEGLKNDIIIRSVKPGVFYNKDIPSFLGLAKSLEELKKLIEKEDTYVCDEILINNYEEIKSHFDNSNIIKVLKSNWVKQWIWVNEGMLTINPFGFTDEDKLNLPRSFDEEGAKKYDAYRENSIKLLINSNTINEGQVDHTKFDSLLNQSGEGRMVFTKRYKDKVETLKKKNTNSATDQQKVFSTISVLRFPSLERKKSKTAFRMYDASNKLKADSSNFTETIGNNVQVKVVAYNLKPNEKFVLSENPKEIKDESTTIAKINEAGDALAGVAGLTAGLPSALLTLAQLVVPKPTDKVPPFNIAIGEQSHKNLSNKGLIGNKTLMIEKDAANLKIIDDKNKQIQEQLKISFSIDNYINDLGLDSCPSLRNALIKEITNSNNRALLFENLGDGLNYFQSRIDAIIKPVILKYNKELILYNINNQLAVIEFIKNQESFLLPPVKIDAKTDTTAKHRNLVVDIAPVEKATRKDIQLSVVDLKSSKVISSKKDAYKTAPTHWVAGSIGLAYVLNPFSRNAATISNGIISNTRDEEQLRLIAGLNFYPIPIIMADDRPVWKMPFNQKMLSRISIFGGLSFPKPLYNLHTGLGIDIVPGVKIGHGFHFYRFTNYTLLNNEIINEKSNYVYNGSYFNFSLEPTAVVKFLGLVK</sequence>
<protein>
    <submittedName>
        <fullName evidence="2">Uncharacterized protein</fullName>
    </submittedName>
</protein>
<dbReference type="Proteomes" id="UP000321532">
    <property type="component" value="Unassembled WGS sequence"/>
</dbReference>
<name>A0A512AUL2_9BACT</name>
<evidence type="ECO:0000313" key="3">
    <source>
        <dbReference type="Proteomes" id="UP000321532"/>
    </source>
</evidence>
<keyword evidence="3" id="KW-1185">Reference proteome</keyword>
<evidence type="ECO:0000313" key="2">
    <source>
        <dbReference type="EMBL" id="GEO03363.1"/>
    </source>
</evidence>
<dbReference type="EMBL" id="BJYS01000005">
    <property type="protein sequence ID" value="GEO03363.1"/>
    <property type="molecule type" value="Genomic_DNA"/>
</dbReference>
<evidence type="ECO:0000256" key="1">
    <source>
        <dbReference type="SAM" id="MobiDB-lite"/>
    </source>
</evidence>
<reference evidence="2 3" key="1">
    <citation type="submission" date="2019-07" db="EMBL/GenBank/DDBJ databases">
        <title>Whole genome shotgun sequence of Adhaeribacter aerolatus NBRC 106133.</title>
        <authorList>
            <person name="Hosoyama A."/>
            <person name="Uohara A."/>
            <person name="Ohji S."/>
            <person name="Ichikawa N."/>
        </authorList>
    </citation>
    <scope>NUCLEOTIDE SEQUENCE [LARGE SCALE GENOMIC DNA]</scope>
    <source>
        <strain evidence="2 3">NBRC 106133</strain>
    </source>
</reference>
<feature type="compositionally biased region" description="Basic and acidic residues" evidence="1">
    <location>
        <begin position="168"/>
        <end position="183"/>
    </location>
</feature>
<dbReference type="OrthoDB" id="681136at2"/>
<organism evidence="2 3">
    <name type="scientific">Adhaeribacter aerolatus</name>
    <dbReference type="NCBI Taxonomy" id="670289"/>
    <lineage>
        <taxon>Bacteria</taxon>
        <taxon>Pseudomonadati</taxon>
        <taxon>Bacteroidota</taxon>
        <taxon>Cytophagia</taxon>
        <taxon>Cytophagales</taxon>
        <taxon>Hymenobacteraceae</taxon>
        <taxon>Adhaeribacter</taxon>
    </lineage>
</organism>
<gene>
    <name evidence="2" type="ORF">AAE02nite_10270</name>
</gene>
<dbReference type="AlphaFoldDB" id="A0A512AUL2"/>
<dbReference type="RefSeq" id="WP_146895604.1">
    <property type="nucleotide sequence ID" value="NZ_BJYS01000005.1"/>
</dbReference>